<keyword evidence="13 24" id="KW-1133">Transmembrane helix</keyword>
<proteinExistence type="inferred from homology"/>
<keyword evidence="12 25" id="KW-0548">Nucleotidyltransferase</keyword>
<feature type="transmembrane region" description="Helical" evidence="24">
    <location>
        <begin position="108"/>
        <end position="128"/>
    </location>
</feature>
<evidence type="ECO:0000256" key="22">
    <source>
        <dbReference type="ARBA" id="ARBA00032743"/>
    </source>
</evidence>
<keyword evidence="26" id="KW-1185">Reference proteome</keyword>
<evidence type="ECO:0000256" key="15">
    <source>
        <dbReference type="ARBA" id="ARBA00023136"/>
    </source>
</evidence>
<keyword evidence="9" id="KW-0444">Lipid biosynthesis</keyword>
<sequence>MSNFFIRIFSALVYAMLFISAILFSAETYIGLLVIFASVCIWELSKIIKLKSVIPYILIALAAYISVQKLGFKYNPFLLAINLVGSFILIYLLISSKPIIINTFSRKNFLQFIYLLLPFYFLMNLPFVNNTYHPNIIIYIMLIIWTNDSFAFLVGKSFGKRKLFEKVSPKKTVEGFIGGLLFSVIAGLIIGYYSGILSILDWGIIAIIVAIFGSLGDLVESKLKRQAKVKDSGTIMPGHGGLLDRLDSLFFLAPFVYLYLHYIV</sequence>
<protein>
    <recommendedName>
        <fullName evidence="7">Phosphatidate cytidylyltransferase</fullName>
        <ecNumber evidence="6">2.7.7.41</ecNumber>
    </recommendedName>
    <alternativeName>
        <fullName evidence="20">CDP-DAG synthase</fullName>
    </alternativeName>
    <alternativeName>
        <fullName evidence="22">CDP-DG synthase</fullName>
    </alternativeName>
    <alternativeName>
        <fullName evidence="18">CDP-diacylglycerol synthase</fullName>
    </alternativeName>
    <alternativeName>
        <fullName evidence="21">CDP-diglyceride pyrophosphorylase</fullName>
    </alternativeName>
    <alternativeName>
        <fullName evidence="23">CDP-diglyceride synthase</fullName>
    </alternativeName>
    <alternativeName>
        <fullName evidence="19">CTP:phosphatidate cytidylyltransferase</fullName>
    </alternativeName>
</protein>
<evidence type="ECO:0000256" key="21">
    <source>
        <dbReference type="ARBA" id="ARBA00032396"/>
    </source>
</evidence>
<evidence type="ECO:0000256" key="18">
    <source>
        <dbReference type="ARBA" id="ARBA00029893"/>
    </source>
</evidence>
<evidence type="ECO:0000256" key="13">
    <source>
        <dbReference type="ARBA" id="ARBA00022989"/>
    </source>
</evidence>
<evidence type="ECO:0000256" key="16">
    <source>
        <dbReference type="ARBA" id="ARBA00023209"/>
    </source>
</evidence>
<evidence type="ECO:0000256" key="3">
    <source>
        <dbReference type="ARBA" id="ARBA00005119"/>
    </source>
</evidence>
<evidence type="ECO:0000256" key="20">
    <source>
        <dbReference type="ARBA" id="ARBA00032253"/>
    </source>
</evidence>
<gene>
    <name evidence="25" type="ORF">P8625_06240</name>
</gene>
<keyword evidence="11 24" id="KW-0812">Transmembrane</keyword>
<evidence type="ECO:0000256" key="24">
    <source>
        <dbReference type="SAM" id="Phobius"/>
    </source>
</evidence>
<dbReference type="RefSeq" id="WP_279652611.1">
    <property type="nucleotide sequence ID" value="NZ_CP122539.1"/>
</dbReference>
<keyword evidence="10 25" id="KW-0808">Transferase</keyword>
<evidence type="ECO:0000256" key="2">
    <source>
        <dbReference type="ARBA" id="ARBA00004651"/>
    </source>
</evidence>
<evidence type="ECO:0000256" key="4">
    <source>
        <dbReference type="ARBA" id="ARBA00005189"/>
    </source>
</evidence>
<feature type="transmembrane region" description="Helical" evidence="24">
    <location>
        <begin position="199"/>
        <end position="219"/>
    </location>
</feature>
<evidence type="ECO:0000256" key="19">
    <source>
        <dbReference type="ARBA" id="ARBA00031825"/>
    </source>
</evidence>
<evidence type="ECO:0000256" key="8">
    <source>
        <dbReference type="ARBA" id="ARBA00022475"/>
    </source>
</evidence>
<evidence type="ECO:0000256" key="9">
    <source>
        <dbReference type="ARBA" id="ARBA00022516"/>
    </source>
</evidence>
<evidence type="ECO:0000256" key="6">
    <source>
        <dbReference type="ARBA" id="ARBA00012487"/>
    </source>
</evidence>
<feature type="transmembrane region" description="Helical" evidence="24">
    <location>
        <begin position="53"/>
        <end position="71"/>
    </location>
</feature>
<dbReference type="EC" id="2.7.7.41" evidence="6"/>
<evidence type="ECO:0000256" key="10">
    <source>
        <dbReference type="ARBA" id="ARBA00022679"/>
    </source>
</evidence>
<evidence type="ECO:0000313" key="25">
    <source>
        <dbReference type="EMBL" id="WGH76751.1"/>
    </source>
</evidence>
<feature type="transmembrane region" description="Helical" evidence="24">
    <location>
        <begin position="134"/>
        <end position="154"/>
    </location>
</feature>
<keyword evidence="16" id="KW-0594">Phospholipid biosynthesis</keyword>
<feature type="transmembrane region" description="Helical" evidence="24">
    <location>
        <begin position="175"/>
        <end position="193"/>
    </location>
</feature>
<evidence type="ECO:0000313" key="26">
    <source>
        <dbReference type="Proteomes" id="UP001232001"/>
    </source>
</evidence>
<accession>A0ABY8L5Q3</accession>
<dbReference type="Pfam" id="PF01148">
    <property type="entry name" value="CTP_transf_1"/>
    <property type="match status" value="1"/>
</dbReference>
<evidence type="ECO:0000256" key="1">
    <source>
        <dbReference type="ARBA" id="ARBA00001698"/>
    </source>
</evidence>
<evidence type="ECO:0000256" key="11">
    <source>
        <dbReference type="ARBA" id="ARBA00022692"/>
    </source>
</evidence>
<feature type="transmembrane region" description="Helical" evidence="24">
    <location>
        <begin position="77"/>
        <end position="96"/>
    </location>
</feature>
<dbReference type="GO" id="GO:0004605">
    <property type="term" value="F:phosphatidate cytidylyltransferase activity"/>
    <property type="evidence" value="ECO:0007669"/>
    <property type="project" value="UniProtKB-EC"/>
</dbReference>
<keyword evidence="14" id="KW-0443">Lipid metabolism</keyword>
<dbReference type="PANTHER" id="PTHR46382">
    <property type="entry name" value="PHOSPHATIDATE CYTIDYLYLTRANSFERASE"/>
    <property type="match status" value="1"/>
</dbReference>
<name>A0ABY8L5Q3_9FLAO</name>
<organism evidence="25 26">
    <name type="scientific">Tenacibaculum tangerinum</name>
    <dbReference type="NCBI Taxonomy" id="3038772"/>
    <lineage>
        <taxon>Bacteria</taxon>
        <taxon>Pseudomonadati</taxon>
        <taxon>Bacteroidota</taxon>
        <taxon>Flavobacteriia</taxon>
        <taxon>Flavobacteriales</taxon>
        <taxon>Flavobacteriaceae</taxon>
        <taxon>Tenacibaculum</taxon>
    </lineage>
</organism>
<comment type="catalytic activity">
    <reaction evidence="1">
        <text>a 1,2-diacyl-sn-glycero-3-phosphate + CTP + H(+) = a CDP-1,2-diacyl-sn-glycerol + diphosphate</text>
        <dbReference type="Rhea" id="RHEA:16229"/>
        <dbReference type="ChEBI" id="CHEBI:15378"/>
        <dbReference type="ChEBI" id="CHEBI:33019"/>
        <dbReference type="ChEBI" id="CHEBI:37563"/>
        <dbReference type="ChEBI" id="CHEBI:58332"/>
        <dbReference type="ChEBI" id="CHEBI:58608"/>
        <dbReference type="EC" id="2.7.7.41"/>
    </reaction>
</comment>
<evidence type="ECO:0000256" key="23">
    <source>
        <dbReference type="ARBA" id="ARBA00033406"/>
    </source>
</evidence>
<comment type="pathway">
    <text evidence="3">Phospholipid metabolism; CDP-diacylglycerol biosynthesis; CDP-diacylglycerol from sn-glycerol 3-phosphate: step 3/3.</text>
</comment>
<evidence type="ECO:0000256" key="5">
    <source>
        <dbReference type="ARBA" id="ARBA00010185"/>
    </source>
</evidence>
<comment type="pathway">
    <text evidence="4">Lipid metabolism.</text>
</comment>
<evidence type="ECO:0000256" key="12">
    <source>
        <dbReference type="ARBA" id="ARBA00022695"/>
    </source>
</evidence>
<evidence type="ECO:0000256" key="7">
    <source>
        <dbReference type="ARBA" id="ARBA00019373"/>
    </source>
</evidence>
<keyword evidence="8" id="KW-1003">Cell membrane</keyword>
<dbReference type="EMBL" id="CP122539">
    <property type="protein sequence ID" value="WGH76751.1"/>
    <property type="molecule type" value="Genomic_DNA"/>
</dbReference>
<keyword evidence="15 24" id="KW-0472">Membrane</keyword>
<evidence type="ECO:0000256" key="14">
    <source>
        <dbReference type="ARBA" id="ARBA00023098"/>
    </source>
</evidence>
<comment type="subcellular location">
    <subcellularLocation>
        <location evidence="2">Cell membrane</location>
        <topology evidence="2">Multi-pass membrane protein</topology>
    </subcellularLocation>
</comment>
<dbReference type="Proteomes" id="UP001232001">
    <property type="component" value="Chromosome"/>
</dbReference>
<reference evidence="25 26" key="1">
    <citation type="submission" date="2023-04" db="EMBL/GenBank/DDBJ databases">
        <title>Tenacibaculum tangerinum sp. nov., isolated from sea tidal flat of South Korea.</title>
        <authorList>
            <person name="Lee S.H."/>
            <person name="Kim J.-J."/>
        </authorList>
    </citation>
    <scope>NUCLEOTIDE SEQUENCE [LARGE SCALE GENOMIC DNA]</scope>
    <source>
        <strain evidence="25 26">GRR-S3-23</strain>
    </source>
</reference>
<feature type="transmembrane region" description="Helical" evidence="24">
    <location>
        <begin position="12"/>
        <end position="41"/>
    </location>
</feature>
<dbReference type="PANTHER" id="PTHR46382:SF1">
    <property type="entry name" value="PHOSPHATIDATE CYTIDYLYLTRANSFERASE"/>
    <property type="match status" value="1"/>
</dbReference>
<evidence type="ECO:0000256" key="17">
    <source>
        <dbReference type="ARBA" id="ARBA00023264"/>
    </source>
</evidence>
<keyword evidence="17" id="KW-1208">Phospholipid metabolism</keyword>
<comment type="similarity">
    <text evidence="5">Belongs to the CDS family.</text>
</comment>